<dbReference type="InterPro" id="IPR011834">
    <property type="entry name" value="Agluc_phsphrylas"/>
</dbReference>
<evidence type="ECO:0000256" key="2">
    <source>
        <dbReference type="ARBA" id="ARBA00006047"/>
    </source>
</evidence>
<organism evidence="5 6">
    <name type="scientific">Xylanibacter rodentium</name>
    <dbReference type="NCBI Taxonomy" id="2736289"/>
    <lineage>
        <taxon>Bacteria</taxon>
        <taxon>Pseudomonadati</taxon>
        <taxon>Bacteroidota</taxon>
        <taxon>Bacteroidia</taxon>
        <taxon>Bacteroidales</taxon>
        <taxon>Prevotellaceae</taxon>
        <taxon>Xylanibacter</taxon>
    </lineage>
</organism>
<dbReference type="InterPro" id="IPR000811">
    <property type="entry name" value="Glyco_trans_35"/>
</dbReference>
<dbReference type="PANTHER" id="PTHR42655">
    <property type="entry name" value="GLYCOGEN PHOSPHORYLASE"/>
    <property type="match status" value="1"/>
</dbReference>
<dbReference type="Pfam" id="PF11897">
    <property type="entry name" value="DUF3417"/>
    <property type="match status" value="1"/>
</dbReference>
<comment type="similarity">
    <text evidence="2">Belongs to the glycogen phosphorylase family.</text>
</comment>
<evidence type="ECO:0000256" key="3">
    <source>
        <dbReference type="ARBA" id="ARBA00022533"/>
    </source>
</evidence>
<dbReference type="RefSeq" id="WP_172175155.1">
    <property type="nucleotide sequence ID" value="NZ_CASGIA010000009.1"/>
</dbReference>
<accession>A0ABX2AV85</accession>
<dbReference type="Pfam" id="PF00343">
    <property type="entry name" value="Phosphorylase"/>
    <property type="match status" value="1"/>
</dbReference>
<feature type="domain" description="DUF3417" evidence="4">
    <location>
        <begin position="22"/>
        <end position="123"/>
    </location>
</feature>
<dbReference type="EMBL" id="JABKKE010000007">
    <property type="protein sequence ID" value="NPE13883.1"/>
    <property type="molecule type" value="Genomic_DNA"/>
</dbReference>
<dbReference type="InterPro" id="IPR052182">
    <property type="entry name" value="Glycogen/Maltodextrin_Phosph"/>
</dbReference>
<dbReference type="NCBIfam" id="TIGR02094">
    <property type="entry name" value="more_P_ylases"/>
    <property type="match status" value="1"/>
</dbReference>
<name>A0ABX2AV85_9BACT</name>
<evidence type="ECO:0000313" key="6">
    <source>
        <dbReference type="Proteomes" id="UP001193734"/>
    </source>
</evidence>
<keyword evidence="3" id="KW-0021">Allosteric enzyme</keyword>
<dbReference type="PIRSF" id="PIRSF000460">
    <property type="entry name" value="Pprylas_GlgP"/>
    <property type="match status" value="1"/>
</dbReference>
<protein>
    <submittedName>
        <fullName evidence="5">Alpha-glucan family phosphorylase</fullName>
    </submittedName>
</protein>
<dbReference type="Proteomes" id="UP001193734">
    <property type="component" value="Unassembled WGS sequence"/>
</dbReference>
<keyword evidence="6" id="KW-1185">Reference proteome</keyword>
<evidence type="ECO:0000256" key="1">
    <source>
        <dbReference type="ARBA" id="ARBA00001275"/>
    </source>
</evidence>
<dbReference type="Gene3D" id="3.40.50.2000">
    <property type="entry name" value="Glycogen Phosphorylase B"/>
    <property type="match status" value="2"/>
</dbReference>
<dbReference type="SUPFAM" id="SSF53756">
    <property type="entry name" value="UDP-Glycosyltransferase/glycogen phosphorylase"/>
    <property type="match status" value="1"/>
</dbReference>
<dbReference type="GeneID" id="82157315"/>
<proteinExistence type="inferred from homology"/>
<comment type="catalytic activity">
    <reaction evidence="1">
        <text>[(1-&gt;4)-alpha-D-glucosyl](n) + phosphate = [(1-&gt;4)-alpha-D-glucosyl](n-1) + alpha-D-glucose 1-phosphate</text>
        <dbReference type="Rhea" id="RHEA:41732"/>
        <dbReference type="Rhea" id="RHEA-COMP:9584"/>
        <dbReference type="Rhea" id="RHEA-COMP:9586"/>
        <dbReference type="ChEBI" id="CHEBI:15444"/>
        <dbReference type="ChEBI" id="CHEBI:43474"/>
        <dbReference type="ChEBI" id="CHEBI:58601"/>
        <dbReference type="EC" id="2.4.1.1"/>
    </reaction>
</comment>
<reference evidence="5 6" key="1">
    <citation type="submission" date="2020-05" db="EMBL/GenBank/DDBJ databases">
        <title>Distinct polysaccharide utilization as determinants for interspecies competition between intestinal Prevotella spp.</title>
        <authorList>
            <person name="Galvez E.J.C."/>
            <person name="Iljazovic A."/>
            <person name="Strowig T."/>
        </authorList>
    </citation>
    <scope>NUCLEOTIDE SEQUENCE [LARGE SCALE GENOMIC DNA]</scope>
    <source>
        <strain evidence="5 6">PROD</strain>
    </source>
</reference>
<sequence length="856" mass="98561">MKIKADYANAPQWQEITVKSTLPEKLKCLDEIAHNVWWTWNYEARDLFRDLDPELYHEVSHNPVLLLERLSYERKEKIVKDAVMMERINAVYSLFREYMDVEPDASRPSVAYFSMEYGLNHVLKIYSGGLGMLAGDYLKEASDSNVNMCAVGFLYRYGYFTQSLSMDGQQIAKYEAQNFNSLPLERQLDENGNPLVVDVPYNNYSVHAYVWCVNVGRIKLYLLDTDNELNSEFDKPITHSLYGGDWENRLKQEILLGIGGVLTLKKLGITKDVYHCNEGHAALCNLQRLCDYIATGLTFNQAMELVRASSLYTVHTPVPAGHDYFDEGLFGKYMGGYPAKLGITWDEFIGMGRNNPNDHSEKFCMSVFACNTCQEVNGVSKLHGWVSQKMFAPIWNGYYPEENHVGYVTNGVHFPTWTSTEWRKVYAKYFDKNFMKDQSNQSIWEAIYNVPDDEVWETRMALKQKLVDYIRMQFRETWLKNQGDPSRVVSLLDKINPNALMIGFCRRFATYKRAHLLFTDLDRLSKIVNDPEHPVQFLFAGKAHPADGAGQGLIKKIYEISQRPEFLGKIIFLENYDFQLARRLVSGVDIWMNTPTRPLEASGTSGEKAEMNGVVNLSVLDGWWLEGYREGAGWALTEKRTYQNQGYQDQLDAATIYNLLEREIIPLYYNKNEKGYSEGWIKVIKNSIAQIAPHYTMKRQLDDYYDKFYCKEAARFKTLAADNNRLAKDIAQWKEAVAERWDSISVVSSEWNIPSTGAVMGKEYTLKYVINEQGLDDAIGLEFVTISPDKNGEDRIFNVIPLTVIGRDGNNFTFEGKLEPNNAGIFKSAVRMYPKCDKLPHRQDFCYIKWLDLPNM</sequence>
<dbReference type="InterPro" id="IPR024517">
    <property type="entry name" value="Glycogen_phosphorylase_DUF3417"/>
</dbReference>
<gene>
    <name evidence="5" type="primary">glgP</name>
    <name evidence="5" type="ORF">HPS55_06010</name>
</gene>
<evidence type="ECO:0000259" key="4">
    <source>
        <dbReference type="Pfam" id="PF11897"/>
    </source>
</evidence>
<evidence type="ECO:0000313" key="5">
    <source>
        <dbReference type="EMBL" id="NPE13883.1"/>
    </source>
</evidence>
<dbReference type="PANTHER" id="PTHR42655:SF1">
    <property type="entry name" value="GLYCOGEN PHOSPHORYLASE"/>
    <property type="match status" value="1"/>
</dbReference>
<comment type="caution">
    <text evidence="5">The sequence shown here is derived from an EMBL/GenBank/DDBJ whole genome shotgun (WGS) entry which is preliminary data.</text>
</comment>